<evidence type="ECO:0000259" key="6">
    <source>
        <dbReference type="Pfam" id="PF04545"/>
    </source>
</evidence>
<dbReference type="GO" id="GO:0003700">
    <property type="term" value="F:DNA-binding transcription factor activity"/>
    <property type="evidence" value="ECO:0007669"/>
    <property type="project" value="InterPro"/>
</dbReference>
<accession>A0A087D768</accession>
<keyword evidence="2" id="KW-0805">Transcription regulation</keyword>
<dbReference type="Pfam" id="PF04198">
    <property type="entry name" value="Sugar-bind"/>
    <property type="match status" value="1"/>
</dbReference>
<dbReference type="Gene3D" id="3.40.50.1360">
    <property type="match status" value="1"/>
</dbReference>
<evidence type="ECO:0000313" key="7">
    <source>
        <dbReference type="EMBL" id="KFI91368.1"/>
    </source>
</evidence>
<gene>
    <name evidence="7" type="ORF">BSCA_2057</name>
</gene>
<dbReference type="eggNOG" id="COG2390">
    <property type="taxonomic scope" value="Bacteria"/>
</dbReference>
<feature type="domain" description="Sugar-binding" evidence="5">
    <location>
        <begin position="71"/>
        <end position="322"/>
    </location>
</feature>
<dbReference type="AlphaFoldDB" id="A0A087D768"/>
<comment type="caution">
    <text evidence="7">The sequence shown here is derived from an EMBL/GenBank/DDBJ whole genome shotgun (WGS) entry which is preliminary data.</text>
</comment>
<name>A0A087D768_9BIFI</name>
<evidence type="ECO:0000313" key="8">
    <source>
        <dbReference type="Proteomes" id="UP000029033"/>
    </source>
</evidence>
<dbReference type="Proteomes" id="UP000029033">
    <property type="component" value="Unassembled WGS sequence"/>
</dbReference>
<keyword evidence="8" id="KW-1185">Reference proteome</keyword>
<organism evidence="7 8">
    <name type="scientific">Bifidobacterium scardovii</name>
    <dbReference type="NCBI Taxonomy" id="158787"/>
    <lineage>
        <taxon>Bacteria</taxon>
        <taxon>Bacillati</taxon>
        <taxon>Actinomycetota</taxon>
        <taxon>Actinomycetes</taxon>
        <taxon>Bifidobacteriales</taxon>
        <taxon>Bifidobacteriaceae</taxon>
        <taxon>Bifidobacterium</taxon>
    </lineage>
</organism>
<protein>
    <submittedName>
        <fullName evidence="7">Sugar-binding protein</fullName>
    </submittedName>
</protein>
<evidence type="ECO:0000256" key="3">
    <source>
        <dbReference type="ARBA" id="ARBA00023125"/>
    </source>
</evidence>
<feature type="domain" description="RNA polymerase sigma-70 region 4" evidence="6">
    <location>
        <begin position="25"/>
        <end position="54"/>
    </location>
</feature>
<dbReference type="InterPro" id="IPR007324">
    <property type="entry name" value="Sugar-bd_dom_put"/>
</dbReference>
<dbReference type="OrthoDB" id="186585at2"/>
<dbReference type="InterPro" id="IPR037171">
    <property type="entry name" value="NagB/RpiA_transferase-like"/>
</dbReference>
<evidence type="ECO:0000256" key="2">
    <source>
        <dbReference type="ARBA" id="ARBA00023015"/>
    </source>
</evidence>
<dbReference type="Pfam" id="PF04545">
    <property type="entry name" value="Sigma70_r4"/>
    <property type="match status" value="1"/>
</dbReference>
<dbReference type="SUPFAM" id="SSF100950">
    <property type="entry name" value="NagB/RpiA/CoA transferase-like"/>
    <property type="match status" value="1"/>
</dbReference>
<dbReference type="InterPro" id="IPR013324">
    <property type="entry name" value="RNA_pol_sigma_r3/r4-like"/>
</dbReference>
<dbReference type="Gene3D" id="1.10.10.60">
    <property type="entry name" value="Homeodomain-like"/>
    <property type="match status" value="1"/>
</dbReference>
<dbReference type="PANTHER" id="PTHR34294:SF1">
    <property type="entry name" value="TRANSCRIPTIONAL REGULATOR LSRR"/>
    <property type="match status" value="1"/>
</dbReference>
<dbReference type="EMBL" id="JGZO01000023">
    <property type="protein sequence ID" value="KFI91368.1"/>
    <property type="molecule type" value="Genomic_DNA"/>
</dbReference>
<evidence type="ECO:0000256" key="1">
    <source>
        <dbReference type="ARBA" id="ARBA00010466"/>
    </source>
</evidence>
<keyword evidence="3" id="KW-0238">DNA-binding</keyword>
<keyword evidence="4" id="KW-0804">Transcription</keyword>
<dbReference type="GO" id="GO:0003677">
    <property type="term" value="F:DNA binding"/>
    <property type="evidence" value="ECO:0007669"/>
    <property type="project" value="UniProtKB-KW"/>
</dbReference>
<dbReference type="GO" id="GO:0006352">
    <property type="term" value="P:DNA-templated transcription initiation"/>
    <property type="evidence" value="ECO:0007669"/>
    <property type="project" value="InterPro"/>
</dbReference>
<dbReference type="RefSeq" id="WP_033518197.1">
    <property type="nucleotide sequence ID" value="NZ_CAUPKV010000043.1"/>
</dbReference>
<dbReference type="GeneID" id="85165333"/>
<dbReference type="STRING" id="158787.BSCA_2057"/>
<sequence>MFNDDSIIATATSRKHIDLMLRVARAYYLEDRTQAEIAKEIGYSRPTVSRLLKESRDLGIVHITIGHTLERIRTLERGLVNKYGLRYARVAEVKPGEDPKLIVPRYAAALFAETCSPNSLITVSNGSAVAATVREIPVCDWPKSNVAQMLGTLSPDNPMTDSPDICRMLAHRIGGTFTILPVPMILSSGELAAAMRKEPQIATALALGGGADVAIVGVGAVTTERSGHIFDAYIDQKKVAELHRRGIVGHICGHHIDGNGNHVRTELCDRTISIDIERLKRIPLVIGVAWGAPKTPAIRACLVGRLISALVTDQSTAEALLA</sequence>
<dbReference type="SUPFAM" id="SSF88659">
    <property type="entry name" value="Sigma3 and sigma4 domains of RNA polymerase sigma factors"/>
    <property type="match status" value="1"/>
</dbReference>
<proteinExistence type="inferred from homology"/>
<dbReference type="PANTHER" id="PTHR34294">
    <property type="entry name" value="TRANSCRIPTIONAL REGULATOR-RELATED"/>
    <property type="match status" value="1"/>
</dbReference>
<dbReference type="InterPro" id="IPR007630">
    <property type="entry name" value="RNA_pol_sigma70_r4"/>
</dbReference>
<evidence type="ECO:0000256" key="4">
    <source>
        <dbReference type="ARBA" id="ARBA00023163"/>
    </source>
</evidence>
<reference evidence="7 8" key="1">
    <citation type="submission" date="2014-03" db="EMBL/GenBank/DDBJ databases">
        <title>Genomics of Bifidobacteria.</title>
        <authorList>
            <person name="Ventura M."/>
            <person name="Milani C."/>
            <person name="Lugli G.A."/>
        </authorList>
    </citation>
    <scope>NUCLEOTIDE SEQUENCE [LARGE SCALE GENOMIC DNA]</scope>
    <source>
        <strain evidence="7 8">LMG 21589</strain>
    </source>
</reference>
<dbReference type="GO" id="GO:0030246">
    <property type="term" value="F:carbohydrate binding"/>
    <property type="evidence" value="ECO:0007669"/>
    <property type="project" value="InterPro"/>
</dbReference>
<comment type="similarity">
    <text evidence="1">Belongs to the SorC transcriptional regulatory family.</text>
</comment>
<dbReference type="InterPro" id="IPR051054">
    <property type="entry name" value="SorC_transcr_regulators"/>
</dbReference>
<evidence type="ECO:0000259" key="5">
    <source>
        <dbReference type="Pfam" id="PF04198"/>
    </source>
</evidence>